<dbReference type="AlphaFoldDB" id="A0AAU9TN79"/>
<evidence type="ECO:0000259" key="1">
    <source>
        <dbReference type="Pfam" id="PF21787"/>
    </source>
</evidence>
<proteinExistence type="predicted"/>
<reference evidence="2" key="1">
    <citation type="submission" date="2022-03" db="EMBL/GenBank/DDBJ databases">
        <authorList>
            <person name="Tunstrom K."/>
        </authorList>
    </citation>
    <scope>NUCLEOTIDE SEQUENCE</scope>
</reference>
<protein>
    <recommendedName>
        <fullName evidence="1">Transposable element P transposase-like RNase H domain-containing protein</fullName>
    </recommendedName>
</protein>
<dbReference type="EMBL" id="CAKOGL010000007">
    <property type="protein sequence ID" value="CAH2088615.1"/>
    <property type="molecule type" value="Genomic_DNA"/>
</dbReference>
<accession>A0AAU9TN79</accession>
<dbReference type="InterPro" id="IPR048365">
    <property type="entry name" value="TNP-like_RNaseH_N"/>
</dbReference>
<comment type="caution">
    <text evidence="2">The sequence shown here is derived from an EMBL/GenBank/DDBJ whole genome shotgun (WGS) entry which is preliminary data.</text>
</comment>
<dbReference type="Proteomes" id="UP001153954">
    <property type="component" value="Unassembled WGS sequence"/>
</dbReference>
<name>A0AAU9TN79_EUPED</name>
<evidence type="ECO:0000313" key="3">
    <source>
        <dbReference type="Proteomes" id="UP001153954"/>
    </source>
</evidence>
<dbReference type="Pfam" id="PF21787">
    <property type="entry name" value="TNP-like_RNaseH_N"/>
    <property type="match status" value="1"/>
</dbReference>
<feature type="domain" description="Transposable element P transposase-like RNase H" evidence="1">
    <location>
        <begin position="2"/>
        <end position="93"/>
    </location>
</feature>
<sequence>MFLKCILSYNERKDYVTGFVTNGKETRPDFADHAQVFMLRELIKNYKQPIAYTFSQAATKGPELAAQLKAVIGKLQEAGLIVVATVCDQDESKKRAKWSHLIDLHNENPGYRGIRLVPKLTDYHCIPAKIPKMKVKYATQVFSQTVATNMGFLADKGILPPECKETADILLFFDRLFDSVNGSFGKRKKYGKPLLGPATPKSVHNQE</sequence>
<gene>
    <name evidence="2" type="ORF">EEDITHA_LOCUS4758</name>
</gene>
<evidence type="ECO:0000313" key="2">
    <source>
        <dbReference type="EMBL" id="CAH2088615.1"/>
    </source>
</evidence>
<organism evidence="2 3">
    <name type="scientific">Euphydryas editha</name>
    <name type="common">Edith's checkerspot</name>
    <dbReference type="NCBI Taxonomy" id="104508"/>
    <lineage>
        <taxon>Eukaryota</taxon>
        <taxon>Metazoa</taxon>
        <taxon>Ecdysozoa</taxon>
        <taxon>Arthropoda</taxon>
        <taxon>Hexapoda</taxon>
        <taxon>Insecta</taxon>
        <taxon>Pterygota</taxon>
        <taxon>Neoptera</taxon>
        <taxon>Endopterygota</taxon>
        <taxon>Lepidoptera</taxon>
        <taxon>Glossata</taxon>
        <taxon>Ditrysia</taxon>
        <taxon>Papilionoidea</taxon>
        <taxon>Nymphalidae</taxon>
        <taxon>Nymphalinae</taxon>
        <taxon>Euphydryas</taxon>
    </lineage>
</organism>
<keyword evidence="3" id="KW-1185">Reference proteome</keyword>